<accession>A0A3P8HB73</accession>
<protein>
    <recommendedName>
        <fullName evidence="3">Reverse transcriptase domain-containing protein</fullName>
    </recommendedName>
</protein>
<proteinExistence type="predicted"/>
<gene>
    <name evidence="1" type="ORF">SMTD_LOCUS8234</name>
</gene>
<name>A0A3P8HB73_9TREM</name>
<dbReference type="EMBL" id="UZAL01028780">
    <property type="protein sequence ID" value="VDP43653.1"/>
    <property type="molecule type" value="Genomic_DNA"/>
</dbReference>
<dbReference type="Proteomes" id="UP000269396">
    <property type="component" value="Unassembled WGS sequence"/>
</dbReference>
<evidence type="ECO:0008006" key="3">
    <source>
        <dbReference type="Google" id="ProtNLM"/>
    </source>
</evidence>
<reference evidence="1 2" key="1">
    <citation type="submission" date="2018-11" db="EMBL/GenBank/DDBJ databases">
        <authorList>
            <consortium name="Pathogen Informatics"/>
        </authorList>
    </citation>
    <scope>NUCLEOTIDE SEQUENCE [LARGE SCALE GENOMIC DNA]</scope>
    <source>
        <strain>Denwood</strain>
        <strain evidence="2">Zambia</strain>
    </source>
</reference>
<sequence length="36" mass="4040">MNKCENYGEITLLSIPGKVFNRVLLDLMVDSVDAQL</sequence>
<organism evidence="1 2">
    <name type="scientific">Schistosoma mattheei</name>
    <dbReference type="NCBI Taxonomy" id="31246"/>
    <lineage>
        <taxon>Eukaryota</taxon>
        <taxon>Metazoa</taxon>
        <taxon>Spiralia</taxon>
        <taxon>Lophotrochozoa</taxon>
        <taxon>Platyhelminthes</taxon>
        <taxon>Trematoda</taxon>
        <taxon>Digenea</taxon>
        <taxon>Strigeidida</taxon>
        <taxon>Schistosomatoidea</taxon>
        <taxon>Schistosomatidae</taxon>
        <taxon>Schistosoma</taxon>
    </lineage>
</organism>
<evidence type="ECO:0000313" key="2">
    <source>
        <dbReference type="Proteomes" id="UP000269396"/>
    </source>
</evidence>
<dbReference type="AlphaFoldDB" id="A0A3P8HB73"/>
<evidence type="ECO:0000313" key="1">
    <source>
        <dbReference type="EMBL" id="VDP43653.1"/>
    </source>
</evidence>
<keyword evidence="2" id="KW-1185">Reference proteome</keyword>